<keyword evidence="2" id="KW-1003">Cell membrane</keyword>
<accession>E3IVB2</accession>
<feature type="transmembrane region" description="Helical" evidence="6">
    <location>
        <begin position="109"/>
        <end position="132"/>
    </location>
</feature>
<keyword evidence="5 6" id="KW-0472">Membrane</keyword>
<dbReference type="RefSeq" id="WP_013424394.1">
    <property type="nucleotide sequence ID" value="NC_014666.1"/>
</dbReference>
<evidence type="ECO:0000256" key="4">
    <source>
        <dbReference type="ARBA" id="ARBA00022989"/>
    </source>
</evidence>
<dbReference type="Pfam" id="PF02653">
    <property type="entry name" value="BPD_transp_2"/>
    <property type="match status" value="1"/>
</dbReference>
<feature type="transmembrane region" description="Helical" evidence="6">
    <location>
        <begin position="288"/>
        <end position="305"/>
    </location>
</feature>
<evidence type="ECO:0000313" key="7">
    <source>
        <dbReference type="EMBL" id="ADP81276.1"/>
    </source>
</evidence>
<proteinExistence type="predicted"/>
<keyword evidence="4 6" id="KW-1133">Transmembrane helix</keyword>
<evidence type="ECO:0000256" key="6">
    <source>
        <dbReference type="SAM" id="Phobius"/>
    </source>
</evidence>
<feature type="transmembrane region" description="Helical" evidence="6">
    <location>
        <begin position="184"/>
        <end position="203"/>
    </location>
</feature>
<feature type="transmembrane region" description="Helical" evidence="6">
    <location>
        <begin position="224"/>
        <end position="245"/>
    </location>
</feature>
<dbReference type="InterPro" id="IPR001851">
    <property type="entry name" value="ABC_transp_permease"/>
</dbReference>
<feature type="transmembrane region" description="Helical" evidence="6">
    <location>
        <begin position="29"/>
        <end position="50"/>
    </location>
</feature>
<evidence type="ECO:0000256" key="2">
    <source>
        <dbReference type="ARBA" id="ARBA00022475"/>
    </source>
</evidence>
<evidence type="ECO:0000256" key="1">
    <source>
        <dbReference type="ARBA" id="ARBA00004651"/>
    </source>
</evidence>
<dbReference type="CDD" id="cd06579">
    <property type="entry name" value="TM_PBP1_transp_AraH_like"/>
    <property type="match status" value="1"/>
</dbReference>
<feature type="transmembrane region" description="Helical" evidence="6">
    <location>
        <begin position="62"/>
        <end position="80"/>
    </location>
</feature>
<evidence type="ECO:0000256" key="5">
    <source>
        <dbReference type="ARBA" id="ARBA00023136"/>
    </source>
</evidence>
<keyword evidence="8" id="KW-1185">Reference proteome</keyword>
<feature type="transmembrane region" description="Helical" evidence="6">
    <location>
        <begin position="139"/>
        <end position="164"/>
    </location>
</feature>
<keyword evidence="3 6" id="KW-0812">Transmembrane</keyword>
<protein>
    <submittedName>
        <fullName evidence="7">Inner-membrane translocator</fullName>
    </submittedName>
</protein>
<dbReference type="EMBL" id="CP002299">
    <property type="protein sequence ID" value="ADP81276.1"/>
    <property type="molecule type" value="Genomic_DNA"/>
</dbReference>
<dbReference type="Proteomes" id="UP000002484">
    <property type="component" value="Chromosome"/>
</dbReference>
<feature type="transmembrane region" description="Helical" evidence="6">
    <location>
        <begin position="257"/>
        <end position="276"/>
    </location>
</feature>
<dbReference type="PANTHER" id="PTHR32196">
    <property type="entry name" value="ABC TRANSPORTER PERMEASE PROTEIN YPHD-RELATED-RELATED"/>
    <property type="match status" value="1"/>
</dbReference>
<feature type="transmembrane region" description="Helical" evidence="6">
    <location>
        <begin position="87"/>
        <end position="103"/>
    </location>
</feature>
<dbReference type="HOGENOM" id="CLU_028880_2_2_11"/>
<dbReference type="KEGG" id="fri:FraEuI1c_3263"/>
<organism evidence="7 8">
    <name type="scientific">Pseudofrankia inefficax (strain DSM 45817 / CECT 9037 / DDB 130130 / EuI1c)</name>
    <name type="common">Frankia inefficax</name>
    <dbReference type="NCBI Taxonomy" id="298654"/>
    <lineage>
        <taxon>Bacteria</taxon>
        <taxon>Bacillati</taxon>
        <taxon>Actinomycetota</taxon>
        <taxon>Actinomycetes</taxon>
        <taxon>Frankiales</taxon>
        <taxon>Frankiaceae</taxon>
        <taxon>Pseudofrankia</taxon>
    </lineage>
</organism>
<dbReference type="GO" id="GO:0005886">
    <property type="term" value="C:plasma membrane"/>
    <property type="evidence" value="ECO:0007669"/>
    <property type="project" value="UniProtKB-SubCell"/>
</dbReference>
<evidence type="ECO:0000256" key="3">
    <source>
        <dbReference type="ARBA" id="ARBA00022692"/>
    </source>
</evidence>
<evidence type="ECO:0000313" key="8">
    <source>
        <dbReference type="Proteomes" id="UP000002484"/>
    </source>
</evidence>
<dbReference type="STRING" id="298654.FraEuI1c_3263"/>
<dbReference type="eggNOG" id="COG1172">
    <property type="taxonomic scope" value="Bacteria"/>
</dbReference>
<dbReference type="AlphaFoldDB" id="E3IVB2"/>
<dbReference type="InParanoid" id="E3IVB2"/>
<comment type="subcellular location">
    <subcellularLocation>
        <location evidence="1">Cell membrane</location>
        <topology evidence="1">Multi-pass membrane protein</topology>
    </subcellularLocation>
</comment>
<name>E3IVB2_PSEI1</name>
<gene>
    <name evidence="7" type="ordered locus">FraEuI1c_3263</name>
</gene>
<reference evidence="7 8" key="1">
    <citation type="submission" date="2010-10" db="EMBL/GenBank/DDBJ databases">
        <title>Complete sequence of Frankia sp. EuI1c.</title>
        <authorList>
            <consortium name="US DOE Joint Genome Institute"/>
            <person name="Lucas S."/>
            <person name="Copeland A."/>
            <person name="Lapidus A."/>
            <person name="Cheng J.-F."/>
            <person name="Bruce D."/>
            <person name="Goodwin L."/>
            <person name="Pitluck S."/>
            <person name="Chertkov O."/>
            <person name="Detter J.C."/>
            <person name="Han C."/>
            <person name="Tapia R."/>
            <person name="Land M."/>
            <person name="Hauser L."/>
            <person name="Jeffries C."/>
            <person name="Kyrpides N."/>
            <person name="Ivanova N."/>
            <person name="Mikhailova N."/>
            <person name="Beauchemin N."/>
            <person name="Sen A."/>
            <person name="Sur S.A."/>
            <person name="Gtari M."/>
            <person name="Wall L."/>
            <person name="Tisa L."/>
            <person name="Woyke T."/>
        </authorList>
    </citation>
    <scope>NUCLEOTIDE SEQUENCE [LARGE SCALE GENOMIC DNA]</scope>
    <source>
        <strain evidence="8">DSM 45817 / CECT 9037 / EuI1c</strain>
    </source>
</reference>
<dbReference type="GO" id="GO:0022857">
    <property type="term" value="F:transmembrane transporter activity"/>
    <property type="evidence" value="ECO:0007669"/>
    <property type="project" value="InterPro"/>
</dbReference>
<sequence length="335" mass="34395">MKTSTQAEPATSRAESAPSRPRGVAAVDLASRYSMVGVLVILVIVAQVSVPGFLDAGNLEVVLVNTTSVGLVAIGMTFVLIGGGFDLSVGGIFAAAGVLYATLANSMPVGLAFALMVPIALAAGLINGLIVTRLHVNPFVATLGSSSIFSGIAYLINTSGAVTVTRPGFDYLGNAKWLGVHVEIWMLLLFFVIGGAVLARTVYGRSVYIVGGNPDAARLSGMRVSTVQASTYALTALCAAVGGMLLTSQTGVGQANVGVDVTLNSIAIVIIGGTSLRGGQGAMWRTLIGLLIIATIDSLFNQLAWDSATQSLAKGAIVIVAVALDSWSQRRAENR</sequence>